<keyword evidence="2" id="KW-1133">Transmembrane helix</keyword>
<dbReference type="AlphaFoldDB" id="A0A820QPY5"/>
<dbReference type="EMBL" id="CAJOBP010003892">
    <property type="protein sequence ID" value="CAF4422373.1"/>
    <property type="molecule type" value="Genomic_DNA"/>
</dbReference>
<feature type="compositionally biased region" description="Basic residues" evidence="1">
    <location>
        <begin position="60"/>
        <end position="71"/>
    </location>
</feature>
<feature type="region of interest" description="Disordered" evidence="1">
    <location>
        <begin position="57"/>
        <end position="93"/>
    </location>
</feature>
<accession>A0A820QPY5</accession>
<evidence type="ECO:0000313" key="3">
    <source>
        <dbReference type="EMBL" id="CAF4422373.1"/>
    </source>
</evidence>
<keyword evidence="2" id="KW-0812">Transmembrane</keyword>
<dbReference type="Proteomes" id="UP000663873">
    <property type="component" value="Unassembled WGS sequence"/>
</dbReference>
<keyword evidence="4" id="KW-1185">Reference proteome</keyword>
<feature type="transmembrane region" description="Helical" evidence="2">
    <location>
        <begin position="186"/>
        <end position="215"/>
    </location>
</feature>
<name>A0A820QPY5_9BILA</name>
<evidence type="ECO:0000256" key="2">
    <source>
        <dbReference type="SAM" id="Phobius"/>
    </source>
</evidence>
<evidence type="ECO:0000313" key="4">
    <source>
        <dbReference type="Proteomes" id="UP000663873"/>
    </source>
</evidence>
<organism evidence="3 4">
    <name type="scientific">Rotaria socialis</name>
    <dbReference type="NCBI Taxonomy" id="392032"/>
    <lineage>
        <taxon>Eukaryota</taxon>
        <taxon>Metazoa</taxon>
        <taxon>Spiralia</taxon>
        <taxon>Gnathifera</taxon>
        <taxon>Rotifera</taxon>
        <taxon>Eurotatoria</taxon>
        <taxon>Bdelloidea</taxon>
        <taxon>Philodinida</taxon>
        <taxon>Philodinidae</taxon>
        <taxon>Rotaria</taxon>
    </lineage>
</organism>
<evidence type="ECO:0000256" key="1">
    <source>
        <dbReference type="SAM" id="MobiDB-lite"/>
    </source>
</evidence>
<keyword evidence="2" id="KW-0472">Membrane</keyword>
<comment type="caution">
    <text evidence="3">The sequence shown here is derived from an EMBL/GenBank/DDBJ whole genome shotgun (WGS) entry which is preliminary data.</text>
</comment>
<protein>
    <submittedName>
        <fullName evidence="3">Uncharacterized protein</fullName>
    </submittedName>
</protein>
<reference evidence="3" key="1">
    <citation type="submission" date="2021-02" db="EMBL/GenBank/DDBJ databases">
        <authorList>
            <person name="Nowell W R."/>
        </authorList>
    </citation>
    <scope>NUCLEOTIDE SEQUENCE</scope>
</reference>
<gene>
    <name evidence="3" type="ORF">UJA718_LOCUS20679</name>
</gene>
<feature type="non-terminal residue" evidence="3">
    <location>
        <position position="1"/>
    </location>
</feature>
<proteinExistence type="predicted"/>
<sequence>YDDDDDDSVIEETKTTTTIIRPMEIPTVPAVVTSSVTAVPQVTTVVPAVETTTIHERPTYRTRRYQRRRTRSPSTLSNYTTSSDSYTTNSTITPRPHVIKQHTILPPRPPIQTTIINDPPTTIVPERRFIHHVRRTRTHSGYYSSDLDFGKRKVYKSDYKYRHYYYCNWCKGRCDLPNKSCGCCEWFYGCPVWALILLGLLLLALIVTFFTLFGLQPTINSARRSETAQTQVLNRTQIIYGYLQNCGTQANSPTTLVLCANTATTSTSVVQLSSYYIVSEGIKTSVYNQFFIVVFFLTFSYI</sequence>
<feature type="compositionally biased region" description="Low complexity" evidence="1">
    <location>
        <begin position="72"/>
        <end position="91"/>
    </location>
</feature>